<evidence type="ECO:0000313" key="6">
    <source>
        <dbReference type="Proteomes" id="UP001174694"/>
    </source>
</evidence>
<evidence type="ECO:0000259" key="3">
    <source>
        <dbReference type="Pfam" id="PF02449"/>
    </source>
</evidence>
<organism evidence="5 6">
    <name type="scientific">Pleurostoma richardsiae</name>
    <dbReference type="NCBI Taxonomy" id="41990"/>
    <lineage>
        <taxon>Eukaryota</taxon>
        <taxon>Fungi</taxon>
        <taxon>Dikarya</taxon>
        <taxon>Ascomycota</taxon>
        <taxon>Pezizomycotina</taxon>
        <taxon>Sordariomycetes</taxon>
        <taxon>Sordariomycetidae</taxon>
        <taxon>Calosphaeriales</taxon>
        <taxon>Pleurostomataceae</taxon>
        <taxon>Pleurostoma</taxon>
    </lineage>
</organism>
<evidence type="ECO:0000259" key="4">
    <source>
        <dbReference type="Pfam" id="PF18120"/>
    </source>
</evidence>
<keyword evidence="2" id="KW-0326">Glycosidase</keyword>
<dbReference type="Proteomes" id="UP001174694">
    <property type="component" value="Unassembled WGS sequence"/>
</dbReference>
<dbReference type="SUPFAM" id="SSF51445">
    <property type="entry name" value="(Trans)glycosidases"/>
    <property type="match status" value="1"/>
</dbReference>
<evidence type="ECO:0000256" key="1">
    <source>
        <dbReference type="ARBA" id="ARBA00022801"/>
    </source>
</evidence>
<dbReference type="InterPro" id="IPR040719">
    <property type="entry name" value="DUF5597"/>
</dbReference>
<proteinExistence type="predicted"/>
<dbReference type="FunFam" id="3.20.20.80:FF:000135">
    <property type="entry name" value="Beta-galactosidase, putative, bgl35A"/>
    <property type="match status" value="1"/>
</dbReference>
<accession>A0AA38RHX1</accession>
<dbReference type="Pfam" id="PF02449">
    <property type="entry name" value="Glyco_hydro_42"/>
    <property type="match status" value="1"/>
</dbReference>
<sequence>MAITDSSNIPHIARTGAAKQLIVKGRSFLMLGAELQNSSLTSAEYMETVWQDLLDTNVNTVLGCVTWEMIEPVEGQFKFDELDAVILGARRHGLHLVLLWFGSFKNGMSTYVPSWVKLNPKRFPRAKLRKAGGVLQTTEVLSLFHPEGRKADASAFSKLMAHLKEIDQAYSTVLMVQVENEVGLLGDSRDGSAAANEAFSQPVPKDLVDYLNKSWESLHPDLRANLGVFRSSLESPKEALRSWPQVFGKSSGTDELFMAYHYSLYVNEVATAGKAVYPLPMYTNVWQNYNEGASTVAAGGGAPGDYPSGGATSNVLDIWQRFAPSLDFIAPDIYLNDYGVTCEKYRHGGQPLFVPEQRRDAFGARRIWIALGTFGALGTSPFGIDTVSPATNPFTKHYGLLRSVSAIVLEAQRNPGSSIGFCFDEESSSHTHGPPITQQWGAYELTIEGCFVFGRPGPAAGMVIYRGGATFLLIGWGFQVRAKSTTTGSTFTGILRFEEKVIADEETGKLSTLRMLNGDETRGGCFAMMPSEDPDYGGFPICVTIPARTMIAELELYSIDDDDDFQEN</sequence>
<dbReference type="Gene3D" id="2.60.220.20">
    <property type="entry name" value="putative beta-Galactosidase from caulobacter crescentus"/>
    <property type="match status" value="1"/>
</dbReference>
<dbReference type="Gene3D" id="3.20.20.80">
    <property type="entry name" value="Glycosidases"/>
    <property type="match status" value="1"/>
</dbReference>
<dbReference type="GO" id="GO:0004565">
    <property type="term" value="F:beta-galactosidase activity"/>
    <property type="evidence" value="ECO:0007669"/>
    <property type="project" value="InterPro"/>
</dbReference>
<dbReference type="InterPro" id="IPR017853">
    <property type="entry name" value="GH"/>
</dbReference>
<dbReference type="GO" id="GO:0009341">
    <property type="term" value="C:beta-galactosidase complex"/>
    <property type="evidence" value="ECO:0007669"/>
    <property type="project" value="InterPro"/>
</dbReference>
<dbReference type="GO" id="GO:0005975">
    <property type="term" value="P:carbohydrate metabolic process"/>
    <property type="evidence" value="ECO:0007669"/>
    <property type="project" value="InterPro"/>
</dbReference>
<evidence type="ECO:0000313" key="5">
    <source>
        <dbReference type="EMBL" id="KAJ9148947.1"/>
    </source>
</evidence>
<keyword evidence="6" id="KW-1185">Reference proteome</keyword>
<evidence type="ECO:0000256" key="2">
    <source>
        <dbReference type="ARBA" id="ARBA00023295"/>
    </source>
</evidence>
<dbReference type="AlphaFoldDB" id="A0AA38RHX1"/>
<dbReference type="EMBL" id="JANBVO010000011">
    <property type="protein sequence ID" value="KAJ9148947.1"/>
    <property type="molecule type" value="Genomic_DNA"/>
</dbReference>
<dbReference type="Pfam" id="PF18120">
    <property type="entry name" value="DUF5597"/>
    <property type="match status" value="1"/>
</dbReference>
<reference evidence="5" key="1">
    <citation type="submission" date="2022-07" db="EMBL/GenBank/DDBJ databases">
        <title>Fungi with potential for degradation of polypropylene.</title>
        <authorList>
            <person name="Gostincar C."/>
        </authorList>
    </citation>
    <scope>NUCLEOTIDE SEQUENCE</scope>
    <source>
        <strain evidence="5">EXF-13308</strain>
    </source>
</reference>
<protein>
    <submittedName>
        <fullName evidence="5">Glycosyl hydrolases family</fullName>
    </submittedName>
</protein>
<comment type="caution">
    <text evidence="5">The sequence shown here is derived from an EMBL/GenBank/DDBJ whole genome shotgun (WGS) entry which is preliminary data.</text>
</comment>
<dbReference type="InterPro" id="IPR013529">
    <property type="entry name" value="Glyco_hydro_42_N"/>
</dbReference>
<name>A0AA38RHX1_9PEZI</name>
<feature type="domain" description="DUF5597" evidence="4">
    <location>
        <begin position="394"/>
        <end position="526"/>
    </location>
</feature>
<keyword evidence="1 5" id="KW-0378">Hydrolase</keyword>
<gene>
    <name evidence="5" type="ORF">NKR23_g4652</name>
</gene>
<feature type="domain" description="Glycoside hydrolase family 42 N-terminal" evidence="3">
    <location>
        <begin position="55"/>
        <end position="215"/>
    </location>
</feature>